<feature type="transmembrane region" description="Helical" evidence="1">
    <location>
        <begin position="21"/>
        <end position="42"/>
    </location>
</feature>
<feature type="transmembrane region" description="Helical" evidence="1">
    <location>
        <begin position="223"/>
        <end position="251"/>
    </location>
</feature>
<organism evidence="2 3">
    <name type="scientific">Sphingomonas aerophila</name>
    <dbReference type="NCBI Taxonomy" id="1344948"/>
    <lineage>
        <taxon>Bacteria</taxon>
        <taxon>Pseudomonadati</taxon>
        <taxon>Pseudomonadota</taxon>
        <taxon>Alphaproteobacteria</taxon>
        <taxon>Sphingomonadales</taxon>
        <taxon>Sphingomonadaceae</taxon>
        <taxon>Sphingomonas</taxon>
    </lineage>
</organism>
<evidence type="ECO:0000313" key="2">
    <source>
        <dbReference type="EMBL" id="MBB5715911.1"/>
    </source>
</evidence>
<dbReference type="RefSeq" id="WP_184058695.1">
    <property type="nucleotide sequence ID" value="NZ_JACIJK010000008.1"/>
</dbReference>
<reference evidence="2 3" key="1">
    <citation type="submission" date="2020-08" db="EMBL/GenBank/DDBJ databases">
        <title>Genomic Encyclopedia of Type Strains, Phase IV (KMG-IV): sequencing the most valuable type-strain genomes for metagenomic binning, comparative biology and taxonomic classification.</title>
        <authorList>
            <person name="Goeker M."/>
        </authorList>
    </citation>
    <scope>NUCLEOTIDE SEQUENCE [LARGE SCALE GENOMIC DNA]</scope>
    <source>
        <strain evidence="2 3">DSM 100044</strain>
    </source>
</reference>
<accession>A0A7W9EV59</accession>
<evidence type="ECO:0008006" key="4">
    <source>
        <dbReference type="Google" id="ProtNLM"/>
    </source>
</evidence>
<name>A0A7W9EV59_9SPHN</name>
<keyword evidence="1" id="KW-0472">Membrane</keyword>
<evidence type="ECO:0000313" key="3">
    <source>
        <dbReference type="Proteomes" id="UP000546200"/>
    </source>
</evidence>
<sequence>MTLHPVRVLRATRALWRRDRSLLLPIAGLFLFVPQWAILLLVPEAPPFEGGANEQASAAWSQALSAWVATNGLAYILAALAGQFGTLAIASLYMGPGAGQVGSALRRAAMTFGRYLLSALIVWAPMIAGATLLVSVGGPALAVGLAPVLYIAALALLTLVAPSVAAGPGSAAHAVARAWRASRGSRGALLALAAMTMVASQLGAMVLLALAHSLRSGAGDNPIVLAMVYAGASMVLASGALVLALAGPIIYRALAK</sequence>
<feature type="transmembrane region" description="Helical" evidence="1">
    <location>
        <begin position="115"/>
        <end position="136"/>
    </location>
</feature>
<protein>
    <recommendedName>
        <fullName evidence="4">Glycerophosphoryl diester phosphodiesterase membrane domain-containing protein</fullName>
    </recommendedName>
</protein>
<keyword evidence="1" id="KW-0812">Transmembrane</keyword>
<proteinExistence type="predicted"/>
<dbReference type="EMBL" id="JACIJK010000008">
    <property type="protein sequence ID" value="MBB5715911.1"/>
    <property type="molecule type" value="Genomic_DNA"/>
</dbReference>
<feature type="transmembrane region" description="Helical" evidence="1">
    <location>
        <begin position="188"/>
        <end position="211"/>
    </location>
</feature>
<comment type="caution">
    <text evidence="2">The sequence shown here is derived from an EMBL/GenBank/DDBJ whole genome shotgun (WGS) entry which is preliminary data.</text>
</comment>
<gene>
    <name evidence="2" type="ORF">FHS94_002768</name>
</gene>
<dbReference type="Proteomes" id="UP000546200">
    <property type="component" value="Unassembled WGS sequence"/>
</dbReference>
<dbReference type="AlphaFoldDB" id="A0A7W9EV59"/>
<feature type="transmembrane region" description="Helical" evidence="1">
    <location>
        <begin position="73"/>
        <end position="94"/>
    </location>
</feature>
<feature type="transmembrane region" description="Helical" evidence="1">
    <location>
        <begin position="148"/>
        <end position="167"/>
    </location>
</feature>
<evidence type="ECO:0000256" key="1">
    <source>
        <dbReference type="SAM" id="Phobius"/>
    </source>
</evidence>
<keyword evidence="3" id="KW-1185">Reference proteome</keyword>
<keyword evidence="1" id="KW-1133">Transmembrane helix</keyword>